<accession>A0A9W9JFR3</accession>
<dbReference type="PANTHER" id="PTHR47447">
    <property type="entry name" value="OS03G0856100 PROTEIN"/>
    <property type="match status" value="1"/>
</dbReference>
<reference evidence="3" key="2">
    <citation type="journal article" date="2023" name="IMA Fungus">
        <title>Comparative genomic study of the Penicillium genus elucidates a diverse pangenome and 15 lateral gene transfer events.</title>
        <authorList>
            <person name="Petersen C."/>
            <person name="Sorensen T."/>
            <person name="Nielsen M.R."/>
            <person name="Sondergaard T.E."/>
            <person name="Sorensen J.L."/>
            <person name="Fitzpatrick D.A."/>
            <person name="Frisvad J.C."/>
            <person name="Nielsen K.L."/>
        </authorList>
    </citation>
    <scope>NUCLEOTIDE SEQUENCE</scope>
    <source>
        <strain evidence="3">IBT 15544</strain>
    </source>
</reference>
<name>A0A9W9JFR3_9EURO</name>
<evidence type="ECO:0000256" key="2">
    <source>
        <dbReference type="SAM" id="MobiDB-lite"/>
    </source>
</evidence>
<dbReference type="AlphaFoldDB" id="A0A9W9JFR3"/>
<protein>
    <recommendedName>
        <fullName evidence="5">Pentacotripeptide-repeat region of PRORP domain-containing protein</fullName>
    </recommendedName>
</protein>
<dbReference type="EMBL" id="JAPQKR010000015">
    <property type="protein sequence ID" value="KAJ5195186.1"/>
    <property type="molecule type" value="Genomic_DNA"/>
</dbReference>
<dbReference type="Gene3D" id="1.25.40.10">
    <property type="entry name" value="Tetratricopeptide repeat domain"/>
    <property type="match status" value="2"/>
</dbReference>
<dbReference type="Proteomes" id="UP001150904">
    <property type="component" value="Unassembled WGS sequence"/>
</dbReference>
<proteinExistence type="predicted"/>
<feature type="region of interest" description="Disordered" evidence="2">
    <location>
        <begin position="59"/>
        <end position="78"/>
    </location>
</feature>
<gene>
    <name evidence="3" type="ORF">N7498_008624</name>
</gene>
<feature type="compositionally biased region" description="Polar residues" evidence="2">
    <location>
        <begin position="59"/>
        <end position="75"/>
    </location>
</feature>
<evidence type="ECO:0000256" key="1">
    <source>
        <dbReference type="ARBA" id="ARBA00022737"/>
    </source>
</evidence>
<dbReference type="OrthoDB" id="185373at2759"/>
<organism evidence="3 4">
    <name type="scientific">Penicillium cinerascens</name>
    <dbReference type="NCBI Taxonomy" id="70096"/>
    <lineage>
        <taxon>Eukaryota</taxon>
        <taxon>Fungi</taxon>
        <taxon>Dikarya</taxon>
        <taxon>Ascomycota</taxon>
        <taxon>Pezizomycotina</taxon>
        <taxon>Eurotiomycetes</taxon>
        <taxon>Eurotiomycetidae</taxon>
        <taxon>Eurotiales</taxon>
        <taxon>Aspergillaceae</taxon>
        <taxon>Penicillium</taxon>
    </lineage>
</organism>
<evidence type="ECO:0000313" key="4">
    <source>
        <dbReference type="Proteomes" id="UP001150904"/>
    </source>
</evidence>
<keyword evidence="4" id="KW-1185">Reference proteome</keyword>
<dbReference type="RefSeq" id="XP_058305674.1">
    <property type="nucleotide sequence ID" value="XM_058455686.1"/>
</dbReference>
<evidence type="ECO:0008006" key="5">
    <source>
        <dbReference type="Google" id="ProtNLM"/>
    </source>
</evidence>
<reference evidence="3" key="1">
    <citation type="submission" date="2022-12" db="EMBL/GenBank/DDBJ databases">
        <authorList>
            <person name="Petersen C."/>
        </authorList>
    </citation>
    <scope>NUCLEOTIDE SEQUENCE</scope>
    <source>
        <strain evidence="3">IBT 15544</strain>
    </source>
</reference>
<sequence>MQSHLTRRVFRAIINNEPLHFSRCHRHQLLHTISPARVRPWVPVLHVPRRTLFAFSLNPTTETGEGQPATLSSEKGLQPMTDLKRSLEDKSRAPPNHTLTKAFQLFFATRVENPGIINLFQARLLSITWRHLKAQQEELDDREYQDVFSVENLERMLFVLSEAECLPESRATILKIARYAYAELCADHGFGPNSVSRPALLVYINLLSSNGCPAEARNTIIKFGGRFRGAKPSPWLTVMKGFAMDDDKRQLRNIVRDMEKYSLTFDQASHEELINLLIEQGQFKAVQTAYECPITGDFDPGMVNKKVVIVEPSVATKKAVVKYAILNSEIEWAGPIFHSLPREPLSEIVGITLLWEAAQGSNASSLAEKVKSWIASDPQVKDALTIADLNSVIQYANASQRPELAPGFVRLAEQWGLVPDQRTHLLQLESYIQAGAVEQTLEMLEQRVDIGLLPSENLPLCNKLIAMLCLSKQRNALFQRISSLLDPLFQDNVRLDPTTVAALTRMLLYRHDWEAISELLRPRLGTYDDEGKGVVRNVITDFILDSSQKDEDVWDVYELFKLAFPQTAVSVRTEIMCSFFERKRSDLAVLVFGHMRQAEDPRRRPKPDTYARCFQGIARNSDATNLELVHNMLKLDLEVNLNTRIQNGLMLAYAACEMPEKSMEIFRQILQSDEGPSQKTIGIFFKVCEKHHNGAQEAIKMLEKIKKVGLELDRRLFTGYIEAVAAQCEFDLATTGIDKMQAESGVPPTSTTIGLFYNAIPYQYWKDQVEEWAVQKYPELWAHLATMERSEHEDGLKFDGIDNEIWV</sequence>
<keyword evidence="1" id="KW-0677">Repeat</keyword>
<dbReference type="InterPro" id="IPR011990">
    <property type="entry name" value="TPR-like_helical_dom_sf"/>
</dbReference>
<dbReference type="GeneID" id="83182987"/>
<dbReference type="PANTHER" id="PTHR47447:SF17">
    <property type="entry name" value="OS12G0638900 PROTEIN"/>
    <property type="match status" value="1"/>
</dbReference>
<evidence type="ECO:0000313" key="3">
    <source>
        <dbReference type="EMBL" id="KAJ5195186.1"/>
    </source>
</evidence>
<comment type="caution">
    <text evidence="3">The sequence shown here is derived from an EMBL/GenBank/DDBJ whole genome shotgun (WGS) entry which is preliminary data.</text>
</comment>